<evidence type="ECO:0000256" key="2">
    <source>
        <dbReference type="ARBA" id="ARBA00022801"/>
    </source>
</evidence>
<dbReference type="Pfam" id="PF00293">
    <property type="entry name" value="NUDIX"/>
    <property type="match status" value="1"/>
</dbReference>
<dbReference type="PROSITE" id="PS51462">
    <property type="entry name" value="NUDIX"/>
    <property type="match status" value="1"/>
</dbReference>
<dbReference type="PANTHER" id="PTHR13994">
    <property type="entry name" value="NUDIX HYDROLASE RELATED"/>
    <property type="match status" value="1"/>
</dbReference>
<dbReference type="Gene3D" id="3.40.630.30">
    <property type="match status" value="1"/>
</dbReference>
<organism evidence="5 6">
    <name type="scientific">Stichopus japonicus</name>
    <name type="common">Sea cucumber</name>
    <dbReference type="NCBI Taxonomy" id="307972"/>
    <lineage>
        <taxon>Eukaryota</taxon>
        <taxon>Metazoa</taxon>
        <taxon>Echinodermata</taxon>
        <taxon>Eleutherozoa</taxon>
        <taxon>Echinozoa</taxon>
        <taxon>Holothuroidea</taxon>
        <taxon>Aspidochirotacea</taxon>
        <taxon>Aspidochirotida</taxon>
        <taxon>Stichopodidae</taxon>
        <taxon>Apostichopus</taxon>
    </lineage>
</organism>
<dbReference type="AlphaFoldDB" id="A0A2G8KNC0"/>
<dbReference type="GO" id="GO:0051287">
    <property type="term" value="F:NAD binding"/>
    <property type="evidence" value="ECO:0007669"/>
    <property type="project" value="TreeGrafter"/>
</dbReference>
<dbReference type="PANTHER" id="PTHR13994:SF13">
    <property type="entry name" value="FI03680P"/>
    <property type="match status" value="1"/>
</dbReference>
<keyword evidence="2 3" id="KW-0378">Hydrolase</keyword>
<name>A0A2G8KNC0_STIJA</name>
<dbReference type="STRING" id="307972.A0A2G8KNC0"/>
<evidence type="ECO:0000256" key="1">
    <source>
        <dbReference type="ARBA" id="ARBA00005582"/>
    </source>
</evidence>
<dbReference type="InterPro" id="IPR020084">
    <property type="entry name" value="NUDIX_hydrolase_CS"/>
</dbReference>
<dbReference type="Gene3D" id="3.90.79.10">
    <property type="entry name" value="Nucleoside Triphosphate Pyrophosphohydrolase"/>
    <property type="match status" value="1"/>
</dbReference>
<evidence type="ECO:0000259" key="4">
    <source>
        <dbReference type="PROSITE" id="PS51462"/>
    </source>
</evidence>
<keyword evidence="6" id="KW-1185">Reference proteome</keyword>
<comment type="caution">
    <text evidence="5">The sequence shown here is derived from an EMBL/GenBank/DDBJ whole genome shotgun (WGS) entry which is preliminary data.</text>
</comment>
<comment type="similarity">
    <text evidence="1 3">Belongs to the Nudix hydrolase family.</text>
</comment>
<sequence length="179" mass="20526">MVSSTEQLLWTMLMQNLAESLGVWSSEGVRGVWIKIFLKDADLVGEVAKHGFKFHHAQENYVMMTRWLPQTEPNMLPSFANHYIGVGGLVINSKNQILVIQELYSTSPRRWKLPGGAVDKGEFLSKAVVREVREETGIDSEFQSVHCFRHLPNFRYKQSDFYFVCLLKPLTETIKTLSC</sequence>
<evidence type="ECO:0000313" key="5">
    <source>
        <dbReference type="EMBL" id="PIK49516.1"/>
    </source>
</evidence>
<dbReference type="PRINTS" id="PR01356">
    <property type="entry name" value="GFGPROTEIN"/>
</dbReference>
<protein>
    <submittedName>
        <fullName evidence="5">Putative nudix hydrolase 8-like isoform X2</fullName>
    </submittedName>
</protein>
<dbReference type="PROSITE" id="PS00893">
    <property type="entry name" value="NUDIX_BOX"/>
    <property type="match status" value="1"/>
</dbReference>
<dbReference type="SUPFAM" id="SSF55811">
    <property type="entry name" value="Nudix"/>
    <property type="match status" value="1"/>
</dbReference>
<accession>A0A2G8KNC0</accession>
<dbReference type="GO" id="GO:0047631">
    <property type="term" value="F:ADP-ribose diphosphatase activity"/>
    <property type="evidence" value="ECO:0007669"/>
    <property type="project" value="TreeGrafter"/>
</dbReference>
<dbReference type="CDD" id="cd04670">
    <property type="entry name" value="NUDIX_ASFGF2_Nudt6"/>
    <property type="match status" value="1"/>
</dbReference>
<evidence type="ECO:0000256" key="3">
    <source>
        <dbReference type="RuleBase" id="RU003476"/>
    </source>
</evidence>
<dbReference type="Proteomes" id="UP000230750">
    <property type="component" value="Unassembled WGS sequence"/>
</dbReference>
<gene>
    <name evidence="5" type="ORF">BSL78_13621</name>
</gene>
<dbReference type="InterPro" id="IPR040618">
    <property type="entry name" value="Pre-Nudix"/>
</dbReference>
<reference evidence="5 6" key="1">
    <citation type="journal article" date="2017" name="PLoS Biol.">
        <title>The sea cucumber genome provides insights into morphological evolution and visceral regeneration.</title>
        <authorList>
            <person name="Zhang X."/>
            <person name="Sun L."/>
            <person name="Yuan J."/>
            <person name="Sun Y."/>
            <person name="Gao Y."/>
            <person name="Zhang L."/>
            <person name="Li S."/>
            <person name="Dai H."/>
            <person name="Hamel J.F."/>
            <person name="Liu C."/>
            <person name="Yu Y."/>
            <person name="Liu S."/>
            <person name="Lin W."/>
            <person name="Guo K."/>
            <person name="Jin S."/>
            <person name="Xu P."/>
            <person name="Storey K.B."/>
            <person name="Huan P."/>
            <person name="Zhang T."/>
            <person name="Zhou Y."/>
            <person name="Zhang J."/>
            <person name="Lin C."/>
            <person name="Li X."/>
            <person name="Xing L."/>
            <person name="Huo D."/>
            <person name="Sun M."/>
            <person name="Wang L."/>
            <person name="Mercier A."/>
            <person name="Li F."/>
            <person name="Yang H."/>
            <person name="Xiang J."/>
        </authorList>
    </citation>
    <scope>NUCLEOTIDE SEQUENCE [LARGE SCALE GENOMIC DNA]</scope>
    <source>
        <strain evidence="5">Shaxun</strain>
        <tissue evidence="5">Muscle</tissue>
    </source>
</reference>
<dbReference type="EMBL" id="MRZV01000462">
    <property type="protein sequence ID" value="PIK49516.1"/>
    <property type="molecule type" value="Genomic_DNA"/>
</dbReference>
<dbReference type="PRINTS" id="PR00502">
    <property type="entry name" value="NUDIXFAMILY"/>
</dbReference>
<evidence type="ECO:0000313" key="6">
    <source>
        <dbReference type="Proteomes" id="UP000230750"/>
    </source>
</evidence>
<proteinExistence type="inferred from homology"/>
<dbReference type="GO" id="GO:0035529">
    <property type="term" value="F:NADH pyrophosphatase activity"/>
    <property type="evidence" value="ECO:0007669"/>
    <property type="project" value="TreeGrafter"/>
</dbReference>
<dbReference type="InterPro" id="IPR000086">
    <property type="entry name" value="NUDIX_hydrolase_dom"/>
</dbReference>
<dbReference type="InterPro" id="IPR003293">
    <property type="entry name" value="Nudix_hydrolase6-like"/>
</dbReference>
<dbReference type="InterPro" id="IPR015797">
    <property type="entry name" value="NUDIX_hydrolase-like_dom_sf"/>
</dbReference>
<dbReference type="Pfam" id="PF18290">
    <property type="entry name" value="Nudix_hydro"/>
    <property type="match status" value="1"/>
</dbReference>
<feature type="domain" description="Nudix hydrolase" evidence="4">
    <location>
        <begin position="81"/>
        <end position="179"/>
    </location>
</feature>
<dbReference type="OrthoDB" id="447842at2759"/>
<dbReference type="InterPro" id="IPR020476">
    <property type="entry name" value="Nudix_hydrolase"/>
</dbReference>